<dbReference type="AlphaFoldDB" id="A0A1B7LYC5"/>
<accession>A0A1B7LYC5</accession>
<evidence type="ECO:0000313" key="2">
    <source>
        <dbReference type="Proteomes" id="UP000078292"/>
    </source>
</evidence>
<sequence>MSIQHLNPTGLHTNPAFSQGVVVNAERLLIIGGQQGTDASGELIATDLGQQTQQALRNVLTVLAEVDADATHVAKLTVFLAAGADANSGYASAFDVWGAHPTAVTVVQVAGFSRPGVLVEIEALAVLPDDAR</sequence>
<proteinExistence type="predicted"/>
<dbReference type="PANTHER" id="PTHR43857:SF1">
    <property type="entry name" value="YJGH FAMILY PROTEIN"/>
    <property type="match status" value="1"/>
</dbReference>
<dbReference type="InterPro" id="IPR035959">
    <property type="entry name" value="RutC-like_sf"/>
</dbReference>
<comment type="caution">
    <text evidence="1">The sequence shown here is derived from an EMBL/GenBank/DDBJ whole genome shotgun (WGS) entry which is preliminary data.</text>
</comment>
<protein>
    <submittedName>
        <fullName evidence="1">Translation initiation inhibitor</fullName>
    </submittedName>
</protein>
<gene>
    <name evidence="1" type="ORF">A6F49_13115</name>
</gene>
<organism evidence="1 2">
    <name type="scientific">Enteractinococcus helveticum</name>
    <dbReference type="NCBI Taxonomy" id="1837282"/>
    <lineage>
        <taxon>Bacteria</taxon>
        <taxon>Bacillati</taxon>
        <taxon>Actinomycetota</taxon>
        <taxon>Actinomycetes</taxon>
        <taxon>Micrococcales</taxon>
        <taxon>Micrococcaceae</taxon>
    </lineage>
</organism>
<keyword evidence="2" id="KW-1185">Reference proteome</keyword>
<dbReference type="STRING" id="1837282.A6F49_13115"/>
<name>A0A1B7LYC5_9MICC</name>
<dbReference type="PANTHER" id="PTHR43857">
    <property type="entry name" value="BLR7761 PROTEIN"/>
    <property type="match status" value="1"/>
</dbReference>
<dbReference type="EMBL" id="LXEY01000020">
    <property type="protein sequence ID" value="OAV60299.1"/>
    <property type="molecule type" value="Genomic_DNA"/>
</dbReference>
<dbReference type="Pfam" id="PF01042">
    <property type="entry name" value="Ribonuc_L-PSP"/>
    <property type="match status" value="1"/>
</dbReference>
<evidence type="ECO:0000313" key="1">
    <source>
        <dbReference type="EMBL" id="OAV60299.1"/>
    </source>
</evidence>
<dbReference type="OrthoDB" id="3212792at2"/>
<dbReference type="SUPFAM" id="SSF55298">
    <property type="entry name" value="YjgF-like"/>
    <property type="match status" value="1"/>
</dbReference>
<dbReference type="Proteomes" id="UP000078292">
    <property type="component" value="Unassembled WGS sequence"/>
</dbReference>
<dbReference type="CDD" id="cd00448">
    <property type="entry name" value="YjgF_YER057c_UK114_family"/>
    <property type="match status" value="1"/>
</dbReference>
<dbReference type="RefSeq" id="WP_052504669.1">
    <property type="nucleotide sequence ID" value="NZ_LXEY01000020.1"/>
</dbReference>
<dbReference type="InterPro" id="IPR006175">
    <property type="entry name" value="YjgF/YER057c/UK114"/>
</dbReference>
<dbReference type="Gene3D" id="3.30.1330.40">
    <property type="entry name" value="RutC-like"/>
    <property type="match status" value="1"/>
</dbReference>
<reference evidence="1 2" key="1">
    <citation type="submission" date="2016-04" db="EMBL/GenBank/DDBJ databases">
        <title>First whole genome shotgun sequence of the bacterium Enteractinococcus sp. strain UASWS1574.</title>
        <authorList>
            <person name="Crovadore J."/>
            <person name="Chablais R."/>
            <person name="Lefort F."/>
        </authorList>
    </citation>
    <scope>NUCLEOTIDE SEQUENCE [LARGE SCALE GENOMIC DNA]</scope>
    <source>
        <strain evidence="1 2">UASWS1574</strain>
    </source>
</reference>